<dbReference type="InParanoid" id="A0A448YLP7"/>
<feature type="region of interest" description="Disordered" evidence="1">
    <location>
        <begin position="313"/>
        <end position="343"/>
    </location>
</feature>
<dbReference type="GO" id="GO:0003676">
    <property type="term" value="F:nucleic acid binding"/>
    <property type="evidence" value="ECO:0007669"/>
    <property type="project" value="InterPro"/>
</dbReference>
<keyword evidence="4" id="KW-1185">Reference proteome</keyword>
<organism evidence="3 4">
    <name type="scientific">Brettanomyces naardenensis</name>
    <name type="common">Yeast</name>
    <dbReference type="NCBI Taxonomy" id="13370"/>
    <lineage>
        <taxon>Eukaryota</taxon>
        <taxon>Fungi</taxon>
        <taxon>Dikarya</taxon>
        <taxon>Ascomycota</taxon>
        <taxon>Saccharomycotina</taxon>
        <taxon>Pichiomycetes</taxon>
        <taxon>Pichiales</taxon>
        <taxon>Pichiaceae</taxon>
        <taxon>Brettanomyces</taxon>
    </lineage>
</organism>
<reference evidence="3 4" key="1">
    <citation type="submission" date="2018-12" db="EMBL/GenBank/DDBJ databases">
        <authorList>
            <person name="Tiukova I."/>
            <person name="Dainat J."/>
        </authorList>
    </citation>
    <scope>NUCLEOTIDE SEQUENCE [LARGE SCALE GENOMIC DNA]</scope>
</reference>
<sequence length="404" mass="45171">MAHPLTKEEILIQKATSAINGPISKALKSHIDTQLNTDVERSLKPELAKFIASLPPQFRLQKKGKNVGEPVPDGKVVPDGAAPIAPTPTTSSHSSIKKDQNRKARKGYIDRELPVDEAVTLLQLRSCILVSLDIEVWERKQGELTEIGLALYNPRYQKHSLFPHIVSEHFVIKENYNLRNGRFVPDAKTKNITGESTIMSMDEARRSMNCLFEKLGPDTVIVGHGVNGDLTFLDSVGIHVPMELKIIDTQSLWYSIFGHKHVRGSLGFILDKLSIPNAFLHNGANDAYYTLVACLMMGSPDIRNNAIFREKRKAPEELDDTERLGGTEKLGPEGPKESIDGNEVPVQLPDKVTIRCEPSDEALNLKSGRKRGKSRKRNPEPNTFFHQLTYNAEDLDKRIDAFLK</sequence>
<dbReference type="GO" id="GO:0005634">
    <property type="term" value="C:nucleus"/>
    <property type="evidence" value="ECO:0007669"/>
    <property type="project" value="TreeGrafter"/>
</dbReference>
<dbReference type="InterPro" id="IPR012337">
    <property type="entry name" value="RNaseH-like_sf"/>
</dbReference>
<dbReference type="PANTHER" id="PTHR28083:SF1">
    <property type="entry name" value="GOOD FOR FULL DBP5 ACTIVITY PROTEIN 2"/>
    <property type="match status" value="1"/>
</dbReference>
<evidence type="ECO:0000259" key="2">
    <source>
        <dbReference type="Pfam" id="PF21762"/>
    </source>
</evidence>
<dbReference type="SUPFAM" id="SSF53098">
    <property type="entry name" value="Ribonuclease H-like"/>
    <property type="match status" value="1"/>
</dbReference>
<feature type="compositionally biased region" description="Basic and acidic residues" evidence="1">
    <location>
        <begin position="313"/>
        <end position="339"/>
    </location>
</feature>
<proteinExistence type="predicted"/>
<feature type="region of interest" description="Disordered" evidence="1">
    <location>
        <begin position="63"/>
        <end position="103"/>
    </location>
</feature>
<dbReference type="PANTHER" id="PTHR28083">
    <property type="entry name" value="GOOD FOR FULL DBP5 ACTIVITY PROTEIN 2"/>
    <property type="match status" value="1"/>
</dbReference>
<feature type="compositionally biased region" description="Basic residues" evidence="1">
    <location>
        <begin position="367"/>
        <end position="376"/>
    </location>
</feature>
<feature type="region of interest" description="Disordered" evidence="1">
    <location>
        <begin position="358"/>
        <end position="385"/>
    </location>
</feature>
<dbReference type="InterPro" id="IPR048519">
    <property type="entry name" value="Gfd2/YDR514C-like_C"/>
</dbReference>
<feature type="domain" description="Gfd2/YDR514C-like C-terminal" evidence="2">
    <location>
        <begin position="128"/>
        <end position="297"/>
    </location>
</feature>
<dbReference type="Pfam" id="PF21762">
    <property type="entry name" value="DEDDh_C"/>
    <property type="match status" value="1"/>
</dbReference>
<dbReference type="OrthoDB" id="5953249at2759"/>
<dbReference type="Proteomes" id="UP000290900">
    <property type="component" value="Unassembled WGS sequence"/>
</dbReference>
<dbReference type="EMBL" id="CAACVR010000013">
    <property type="protein sequence ID" value="VEU21869.1"/>
    <property type="molecule type" value="Genomic_DNA"/>
</dbReference>
<dbReference type="Gene3D" id="3.30.420.10">
    <property type="entry name" value="Ribonuclease H-like superfamily/Ribonuclease H"/>
    <property type="match status" value="1"/>
</dbReference>
<name>A0A448YLP7_BRENA</name>
<accession>A0A448YLP7</accession>
<dbReference type="AlphaFoldDB" id="A0A448YLP7"/>
<evidence type="ECO:0000313" key="4">
    <source>
        <dbReference type="Proteomes" id="UP000290900"/>
    </source>
</evidence>
<dbReference type="InterPro" id="IPR036397">
    <property type="entry name" value="RNaseH_sf"/>
</dbReference>
<dbReference type="STRING" id="13370.A0A448YLP7"/>
<protein>
    <submittedName>
        <fullName evidence="3">DEKNAAC102872</fullName>
    </submittedName>
</protein>
<evidence type="ECO:0000256" key="1">
    <source>
        <dbReference type="SAM" id="MobiDB-lite"/>
    </source>
</evidence>
<gene>
    <name evidence="3" type="ORF">BRENAR_LOCUS2601</name>
</gene>
<dbReference type="FunCoup" id="A0A448YLP7">
    <property type="interactions" value="58"/>
</dbReference>
<evidence type="ECO:0000313" key="3">
    <source>
        <dbReference type="EMBL" id="VEU21869.1"/>
    </source>
</evidence>
<dbReference type="InterPro" id="IPR040151">
    <property type="entry name" value="Gfd2/YDR514C-like"/>
</dbReference>